<name>A0A5S9Q2M5_9GAMM</name>
<evidence type="ECO:0000313" key="3">
    <source>
        <dbReference type="EMBL" id="CAA0112267.1"/>
    </source>
</evidence>
<dbReference type="GO" id="GO:0016491">
    <property type="term" value="F:oxidoreductase activity"/>
    <property type="evidence" value="ECO:0007669"/>
    <property type="project" value="UniProtKB-KW"/>
</dbReference>
<dbReference type="PROSITE" id="PS00061">
    <property type="entry name" value="ADH_SHORT"/>
    <property type="match status" value="1"/>
</dbReference>
<dbReference type="EC" id="1.1.1.385" evidence="3"/>
<organism evidence="3 4">
    <name type="scientific">BD1-7 clade bacterium</name>
    <dbReference type="NCBI Taxonomy" id="2029982"/>
    <lineage>
        <taxon>Bacteria</taxon>
        <taxon>Pseudomonadati</taxon>
        <taxon>Pseudomonadota</taxon>
        <taxon>Gammaproteobacteria</taxon>
        <taxon>Cellvibrionales</taxon>
        <taxon>Spongiibacteraceae</taxon>
        <taxon>BD1-7 clade</taxon>
    </lineage>
</organism>
<dbReference type="PANTHER" id="PTHR24321">
    <property type="entry name" value="DEHYDROGENASES, SHORT CHAIN"/>
    <property type="match status" value="1"/>
</dbReference>
<dbReference type="Gene3D" id="3.40.50.720">
    <property type="entry name" value="NAD(P)-binding Rossmann-like Domain"/>
    <property type="match status" value="1"/>
</dbReference>
<reference evidence="3 4" key="1">
    <citation type="submission" date="2019-11" db="EMBL/GenBank/DDBJ databases">
        <authorList>
            <person name="Holert J."/>
        </authorList>
    </citation>
    <scope>NUCLEOTIDE SEQUENCE [LARGE SCALE GENOMIC DNA]</scope>
    <source>
        <strain evidence="3">BC5_2</strain>
    </source>
</reference>
<dbReference type="InterPro" id="IPR020904">
    <property type="entry name" value="Sc_DH/Rdtase_CS"/>
</dbReference>
<evidence type="ECO:0000256" key="2">
    <source>
        <dbReference type="ARBA" id="ARBA00023002"/>
    </source>
</evidence>
<evidence type="ECO:0000313" key="4">
    <source>
        <dbReference type="Proteomes" id="UP000434580"/>
    </source>
</evidence>
<dbReference type="PRINTS" id="PR00080">
    <property type="entry name" value="SDRFAMILY"/>
</dbReference>
<dbReference type="InterPro" id="IPR002347">
    <property type="entry name" value="SDR_fam"/>
</dbReference>
<evidence type="ECO:0000256" key="1">
    <source>
        <dbReference type="ARBA" id="ARBA00006484"/>
    </source>
</evidence>
<gene>
    <name evidence="3" type="primary">bacC</name>
    <name evidence="3" type="ORF">DPBNPPHM_01579</name>
</gene>
<dbReference type="InterPro" id="IPR036291">
    <property type="entry name" value="NAD(P)-bd_dom_sf"/>
</dbReference>
<dbReference type="PRINTS" id="PR00081">
    <property type="entry name" value="GDHRDH"/>
</dbReference>
<keyword evidence="2 3" id="KW-0560">Oxidoreductase</keyword>
<accession>A0A5S9Q2M5</accession>
<proteinExistence type="inferred from homology"/>
<dbReference type="PANTHER" id="PTHR24321:SF11">
    <property type="entry name" value="BLR0893 PROTEIN"/>
    <property type="match status" value="1"/>
</dbReference>
<dbReference type="EMBL" id="CACSII010000016">
    <property type="protein sequence ID" value="CAA0112267.1"/>
    <property type="molecule type" value="Genomic_DNA"/>
</dbReference>
<dbReference type="OrthoDB" id="9809287at2"/>
<dbReference type="NCBIfam" id="NF005559">
    <property type="entry name" value="PRK07231.1"/>
    <property type="match status" value="1"/>
</dbReference>
<dbReference type="AlphaFoldDB" id="A0A5S9Q2M5"/>
<dbReference type="FunFam" id="3.40.50.720:FF:000084">
    <property type="entry name" value="Short-chain dehydrogenase reductase"/>
    <property type="match status" value="1"/>
</dbReference>
<dbReference type="Proteomes" id="UP000434580">
    <property type="component" value="Unassembled WGS sequence"/>
</dbReference>
<comment type="similarity">
    <text evidence="1">Belongs to the short-chain dehydrogenases/reductases (SDR) family.</text>
</comment>
<protein>
    <submittedName>
        <fullName evidence="3">Dihydroanticapsin 7-dehydrogenase</fullName>
        <ecNumber evidence="3">1.1.1.385</ecNumber>
    </submittedName>
</protein>
<dbReference type="SUPFAM" id="SSF51735">
    <property type="entry name" value="NAD(P)-binding Rossmann-fold domains"/>
    <property type="match status" value="1"/>
</dbReference>
<sequence>MRLNNKVAVITGGASGIGEACVRRFHDEGAYVVVADMSEQAGEALASALDRATFYKLDVCRALSMQQMMADIVDKYGRIDILVNNAGIDVESDELADGDEEVWHQIYAVNQHGTLLGMKYALQHMRKQGHGAILNMASTAGLVAFPGRPAYAASKAAIVQLSKVAAIENGEYNIRVNALCPGAVRTPILEAVIARAESPAEKRAAVEAMNPLPGIISVEAIASAALFLVSDEAAFISGAALPVDGGYTAR</sequence>
<dbReference type="Pfam" id="PF13561">
    <property type="entry name" value="adh_short_C2"/>
    <property type="match status" value="1"/>
</dbReference>
<dbReference type="CDD" id="cd05233">
    <property type="entry name" value="SDR_c"/>
    <property type="match status" value="1"/>
</dbReference>